<keyword evidence="3" id="KW-1185">Reference proteome</keyword>
<dbReference type="Proteomes" id="UP000663722">
    <property type="component" value="Chromosome"/>
</dbReference>
<feature type="region of interest" description="Disordered" evidence="1">
    <location>
        <begin position="1"/>
        <end position="21"/>
    </location>
</feature>
<organism evidence="2 3">
    <name type="scientific">Desulfonema magnum</name>
    <dbReference type="NCBI Taxonomy" id="45655"/>
    <lineage>
        <taxon>Bacteria</taxon>
        <taxon>Pseudomonadati</taxon>
        <taxon>Thermodesulfobacteriota</taxon>
        <taxon>Desulfobacteria</taxon>
        <taxon>Desulfobacterales</taxon>
        <taxon>Desulfococcaceae</taxon>
        <taxon>Desulfonema</taxon>
    </lineage>
</organism>
<accession>A0A975BL59</accession>
<proteinExistence type="predicted"/>
<feature type="compositionally biased region" description="Basic and acidic residues" evidence="1">
    <location>
        <begin position="1"/>
        <end position="16"/>
    </location>
</feature>
<name>A0A975BL59_9BACT</name>
<dbReference type="EMBL" id="CP061800">
    <property type="protein sequence ID" value="QTA87302.1"/>
    <property type="molecule type" value="Genomic_DNA"/>
</dbReference>
<reference evidence="2" key="1">
    <citation type="journal article" date="2021" name="Microb. Physiol.">
        <title>Proteogenomic Insights into the Physiology of Marine, Sulfate-Reducing, Filamentous Desulfonema limicola and Desulfonema magnum.</title>
        <authorList>
            <person name="Schnaars V."/>
            <person name="Wohlbrand L."/>
            <person name="Scheve S."/>
            <person name="Hinrichs C."/>
            <person name="Reinhardt R."/>
            <person name="Rabus R."/>
        </authorList>
    </citation>
    <scope>NUCLEOTIDE SEQUENCE</scope>
    <source>
        <strain evidence="2">4be13</strain>
    </source>
</reference>
<dbReference type="KEGG" id="dmm:dnm_033320"/>
<evidence type="ECO:0000256" key="1">
    <source>
        <dbReference type="SAM" id="MobiDB-lite"/>
    </source>
</evidence>
<evidence type="ECO:0000313" key="3">
    <source>
        <dbReference type="Proteomes" id="UP000663722"/>
    </source>
</evidence>
<gene>
    <name evidence="2" type="ORF">dnm_033320</name>
</gene>
<evidence type="ECO:0000313" key="2">
    <source>
        <dbReference type="EMBL" id="QTA87302.1"/>
    </source>
</evidence>
<protein>
    <submittedName>
        <fullName evidence="2">Uncharacterized protein</fullName>
    </submittedName>
</protein>
<dbReference type="AlphaFoldDB" id="A0A975BL59"/>
<sequence>MPGKETRLFSRNDPRPVTKKAGFLPRSRKKRCIKKLLLRYLYHKTAKEEIEIFGKIRFHEKIA</sequence>